<evidence type="ECO:0000313" key="3">
    <source>
        <dbReference type="EMBL" id="PRW59811.1"/>
    </source>
</evidence>
<organism evidence="3 4">
    <name type="scientific">Chlorella sorokiniana</name>
    <name type="common">Freshwater green alga</name>
    <dbReference type="NCBI Taxonomy" id="3076"/>
    <lineage>
        <taxon>Eukaryota</taxon>
        <taxon>Viridiplantae</taxon>
        <taxon>Chlorophyta</taxon>
        <taxon>core chlorophytes</taxon>
        <taxon>Trebouxiophyceae</taxon>
        <taxon>Chlorellales</taxon>
        <taxon>Chlorellaceae</taxon>
        <taxon>Chlorella clade</taxon>
        <taxon>Chlorella</taxon>
    </lineage>
</organism>
<feature type="domain" description="R3H-associated N-terminal" evidence="2">
    <location>
        <begin position="6"/>
        <end position="118"/>
    </location>
</feature>
<dbReference type="InterPro" id="IPR039629">
    <property type="entry name" value="R3HDM4"/>
</dbReference>
<evidence type="ECO:0000256" key="1">
    <source>
        <dbReference type="SAM" id="MobiDB-lite"/>
    </source>
</evidence>
<proteinExistence type="predicted"/>
<sequence>MYALSRVGQRKQRRWLNDKLLRDMAGALTASEMASLFKPVPFGEQRVTLWEQAAQPEHAVLWDLFRSLDMDKQTRVLQKWEAHVRELQAGPNPIHNPAVDAMAAWAGISWKARQAMKRSNPSHVQAIEAPILAFVQQESEPGAVNELVLAGLDDGFHRLIAHGLCEYHSLSSHSRPLADGSGKEIACSDLLHVLVDEAQPLTPQVLHHAYFSSSLLDSSSEAGDYHHLRQQHPQQYDGSETAEDVEEQQDQEEGRQQEQQHGQHAEAATS</sequence>
<gene>
    <name evidence="3" type="ORF">C2E21_1431</name>
</gene>
<dbReference type="GO" id="GO:0003676">
    <property type="term" value="F:nucleic acid binding"/>
    <property type="evidence" value="ECO:0007669"/>
    <property type="project" value="InterPro"/>
</dbReference>
<dbReference type="Pfam" id="PF13902">
    <property type="entry name" value="R3H-assoc"/>
    <property type="match status" value="1"/>
</dbReference>
<dbReference type="EMBL" id="LHPG02000003">
    <property type="protein sequence ID" value="PRW59811.1"/>
    <property type="molecule type" value="Genomic_DNA"/>
</dbReference>
<dbReference type="InterPro" id="IPR036867">
    <property type="entry name" value="R3H_dom_sf"/>
</dbReference>
<dbReference type="PANTHER" id="PTHR32019:SF2">
    <property type="entry name" value="R3H DOMAIN-CONTAINING PROTEIN 4"/>
    <property type="match status" value="1"/>
</dbReference>
<dbReference type="PANTHER" id="PTHR32019">
    <property type="entry name" value="R3H DOMAIN-CONTAINING PROTEIN 4"/>
    <property type="match status" value="1"/>
</dbReference>
<protein>
    <submittedName>
        <fullName evidence="3">R3H domain-containing 4 isoform X2</fullName>
    </submittedName>
</protein>
<evidence type="ECO:0000259" key="2">
    <source>
        <dbReference type="Pfam" id="PF13902"/>
    </source>
</evidence>
<dbReference type="AlphaFoldDB" id="A0A2P6U0G2"/>
<dbReference type="SUPFAM" id="SSF82708">
    <property type="entry name" value="R3H domain"/>
    <property type="match status" value="1"/>
</dbReference>
<feature type="region of interest" description="Disordered" evidence="1">
    <location>
        <begin position="227"/>
        <end position="270"/>
    </location>
</feature>
<dbReference type="OrthoDB" id="75169at2759"/>
<evidence type="ECO:0000313" key="4">
    <source>
        <dbReference type="Proteomes" id="UP000239899"/>
    </source>
</evidence>
<dbReference type="InterPro" id="IPR025952">
    <property type="entry name" value="R3H-assoc_dom"/>
</dbReference>
<feature type="compositionally biased region" description="Acidic residues" evidence="1">
    <location>
        <begin position="240"/>
        <end position="251"/>
    </location>
</feature>
<name>A0A2P6U0G2_CHLSO</name>
<reference evidence="3 4" key="1">
    <citation type="journal article" date="2018" name="Plant J.">
        <title>Genome sequences of Chlorella sorokiniana UTEX 1602 and Micractinium conductrix SAG 241.80: implications to maltose excretion by a green alga.</title>
        <authorList>
            <person name="Arriola M.B."/>
            <person name="Velmurugan N."/>
            <person name="Zhang Y."/>
            <person name="Plunkett M.H."/>
            <person name="Hondzo H."/>
            <person name="Barney B.M."/>
        </authorList>
    </citation>
    <scope>NUCLEOTIDE SEQUENCE [LARGE SCALE GENOMIC DNA]</scope>
    <source>
        <strain evidence="4">UTEX 1602</strain>
    </source>
</reference>
<comment type="caution">
    <text evidence="3">The sequence shown here is derived from an EMBL/GenBank/DDBJ whole genome shotgun (WGS) entry which is preliminary data.</text>
</comment>
<accession>A0A2P6U0G2</accession>
<dbReference type="Proteomes" id="UP000239899">
    <property type="component" value="Unassembled WGS sequence"/>
</dbReference>
<feature type="compositionally biased region" description="Basic and acidic residues" evidence="1">
    <location>
        <begin position="252"/>
        <end position="264"/>
    </location>
</feature>
<keyword evidence="4" id="KW-1185">Reference proteome</keyword>